<dbReference type="Proteomes" id="UP000602647">
    <property type="component" value="Unassembled WGS sequence"/>
</dbReference>
<dbReference type="Pfam" id="PF00199">
    <property type="entry name" value="Catalase"/>
    <property type="match status" value="1"/>
</dbReference>
<dbReference type="PRINTS" id="PR00067">
    <property type="entry name" value="CATALASE"/>
</dbReference>
<organism evidence="4 5">
    <name type="scientific">Zhenpiania hominis</name>
    <dbReference type="NCBI Taxonomy" id="2763644"/>
    <lineage>
        <taxon>Bacteria</taxon>
        <taxon>Bacillati</taxon>
        <taxon>Bacillota</taxon>
        <taxon>Clostridia</taxon>
        <taxon>Peptostreptococcales</taxon>
        <taxon>Anaerovoracaceae</taxon>
        <taxon>Zhenpiania</taxon>
    </lineage>
</organism>
<dbReference type="GO" id="GO:0005737">
    <property type="term" value="C:cytoplasm"/>
    <property type="evidence" value="ECO:0007669"/>
    <property type="project" value="TreeGrafter"/>
</dbReference>
<evidence type="ECO:0000313" key="5">
    <source>
        <dbReference type="Proteomes" id="UP000602647"/>
    </source>
</evidence>
<dbReference type="GO" id="GO:0004096">
    <property type="term" value="F:catalase activity"/>
    <property type="evidence" value="ECO:0007669"/>
    <property type="project" value="UniProtKB-EC"/>
</dbReference>
<dbReference type="PANTHER" id="PTHR11465">
    <property type="entry name" value="CATALASE"/>
    <property type="match status" value="1"/>
</dbReference>
<keyword evidence="5" id="KW-1185">Reference proteome</keyword>
<comment type="caution">
    <text evidence="4">The sequence shown here is derived from an EMBL/GenBank/DDBJ whole genome shotgun (WGS) entry which is preliminary data.</text>
</comment>
<name>A0A923NLR0_9FIRM</name>
<dbReference type="SMART" id="SM01060">
    <property type="entry name" value="Catalase"/>
    <property type="match status" value="1"/>
</dbReference>
<sequence length="322" mass="36510">MTDFLLLEKISQLNSKNPKPRLLHQKGIAAGGVFSPYMPLSDYTSADFLQDPQREVPVIARFSRLMGEKGSGDSLRDTRGFAVRFQTGQGSYDLLCHNLPCYYIRSPAQFPDMVRSLTGINRTPGEDSGFWKFLSQNPEAVNLAMWLFSDKGTLKSYRFMEGYSVNTYQWINSRGETLYVRYKWSPLSESGNGDEKRKGISYQEAEFLAGFSPDCCISDLALAVEEKRFPAYELEVQMMDRQQAENCGFDFLSVTLYWPEEICPSRKIGKMVLNSILSAEECEKLCFAPGNLVPGIEFGNREFLEIMDFAHRDGGRQRGASK</sequence>
<dbReference type="EMBL" id="JACRYT010000005">
    <property type="protein sequence ID" value="MBC6679502.1"/>
    <property type="molecule type" value="Genomic_DNA"/>
</dbReference>
<dbReference type="PANTHER" id="PTHR11465:SF23">
    <property type="entry name" value="CATALASE-2"/>
    <property type="match status" value="1"/>
</dbReference>
<dbReference type="GO" id="GO:0020037">
    <property type="term" value="F:heme binding"/>
    <property type="evidence" value="ECO:0007669"/>
    <property type="project" value="InterPro"/>
</dbReference>
<protein>
    <recommendedName>
        <fullName evidence="2">catalase</fullName>
        <ecNumber evidence="2">1.11.1.6</ecNumber>
    </recommendedName>
</protein>
<evidence type="ECO:0000256" key="1">
    <source>
        <dbReference type="ARBA" id="ARBA00001971"/>
    </source>
</evidence>
<dbReference type="GO" id="GO:0042744">
    <property type="term" value="P:hydrogen peroxide catabolic process"/>
    <property type="evidence" value="ECO:0007669"/>
    <property type="project" value="TreeGrafter"/>
</dbReference>
<dbReference type="SUPFAM" id="SSF56634">
    <property type="entry name" value="Heme-dependent catalase-like"/>
    <property type="match status" value="1"/>
</dbReference>
<proteinExistence type="predicted"/>
<dbReference type="Gene3D" id="2.40.180.10">
    <property type="entry name" value="Catalase core domain"/>
    <property type="match status" value="1"/>
</dbReference>
<evidence type="ECO:0000259" key="3">
    <source>
        <dbReference type="SMART" id="SM01060"/>
    </source>
</evidence>
<reference evidence="4" key="1">
    <citation type="submission" date="2020-08" db="EMBL/GenBank/DDBJ databases">
        <title>Genome public.</title>
        <authorList>
            <person name="Liu C."/>
            <person name="Sun Q."/>
        </authorList>
    </citation>
    <scope>NUCLEOTIDE SEQUENCE</scope>
    <source>
        <strain evidence="4">BX12</strain>
    </source>
</reference>
<keyword evidence="4" id="KW-0575">Peroxidase</keyword>
<dbReference type="InterPro" id="IPR011614">
    <property type="entry name" value="Catalase_core"/>
</dbReference>
<dbReference type="EC" id="1.11.1.6" evidence="2"/>
<feature type="domain" description="Catalase core" evidence="3">
    <location>
        <begin position="1"/>
        <end position="322"/>
    </location>
</feature>
<evidence type="ECO:0000313" key="4">
    <source>
        <dbReference type="EMBL" id="MBC6679502.1"/>
    </source>
</evidence>
<gene>
    <name evidence="4" type="ORF">H9L42_06640</name>
</gene>
<dbReference type="AlphaFoldDB" id="A0A923NLR0"/>
<accession>A0A923NLR0</accession>
<dbReference type="RefSeq" id="WP_187302611.1">
    <property type="nucleotide sequence ID" value="NZ_JACRYT010000005.1"/>
</dbReference>
<dbReference type="PROSITE" id="PS51402">
    <property type="entry name" value="CATALASE_3"/>
    <property type="match status" value="1"/>
</dbReference>
<comment type="cofactor">
    <cofactor evidence="1">
        <name>heme</name>
        <dbReference type="ChEBI" id="CHEBI:30413"/>
    </cofactor>
</comment>
<keyword evidence="4" id="KW-0560">Oxidoreductase</keyword>
<dbReference type="InterPro" id="IPR018028">
    <property type="entry name" value="Catalase"/>
</dbReference>
<dbReference type="InterPro" id="IPR020835">
    <property type="entry name" value="Catalase_sf"/>
</dbReference>
<dbReference type="GO" id="GO:0042542">
    <property type="term" value="P:response to hydrogen peroxide"/>
    <property type="evidence" value="ECO:0007669"/>
    <property type="project" value="TreeGrafter"/>
</dbReference>
<evidence type="ECO:0000256" key="2">
    <source>
        <dbReference type="ARBA" id="ARBA00012314"/>
    </source>
</evidence>